<dbReference type="Proteomes" id="UP001595607">
    <property type="component" value="Unassembled WGS sequence"/>
</dbReference>
<feature type="domain" description="2'-deoxycytidine 5'-triphosphate deaminase N-terminal" evidence="1">
    <location>
        <begin position="5"/>
        <end position="164"/>
    </location>
</feature>
<name>A0ABV7M8U2_9PROT</name>
<dbReference type="EC" id="3.5.4.13" evidence="3"/>
<gene>
    <name evidence="3" type="ORF">ACFONP_03565</name>
</gene>
<keyword evidence="3" id="KW-0378">Hydrolase</keyword>
<dbReference type="PANTHER" id="PTHR42680:SF3">
    <property type="entry name" value="DCTP DEAMINASE"/>
    <property type="match status" value="1"/>
</dbReference>
<dbReference type="Gene3D" id="2.70.40.10">
    <property type="match status" value="2"/>
</dbReference>
<dbReference type="RefSeq" id="WP_189573508.1">
    <property type="nucleotide sequence ID" value="NZ_BMXU01000001.1"/>
</dbReference>
<proteinExistence type="predicted"/>
<dbReference type="InterPro" id="IPR053811">
    <property type="entry name" value="DCD_C"/>
</dbReference>
<dbReference type="GO" id="GO:0008829">
    <property type="term" value="F:dCTP deaminase activity"/>
    <property type="evidence" value="ECO:0007669"/>
    <property type="project" value="UniProtKB-EC"/>
</dbReference>
<reference evidence="4" key="1">
    <citation type="journal article" date="2019" name="Int. J. Syst. Evol. Microbiol.">
        <title>The Global Catalogue of Microorganisms (GCM) 10K type strain sequencing project: providing services to taxonomists for standard genome sequencing and annotation.</title>
        <authorList>
            <consortium name="The Broad Institute Genomics Platform"/>
            <consortium name="The Broad Institute Genome Sequencing Center for Infectious Disease"/>
            <person name="Wu L."/>
            <person name="Ma J."/>
        </authorList>
    </citation>
    <scope>NUCLEOTIDE SEQUENCE [LARGE SCALE GENOMIC DNA]</scope>
    <source>
        <strain evidence="4">KCTC 22245</strain>
    </source>
</reference>
<organism evidence="3 4">
    <name type="scientific">Parvularcula lutaonensis</name>
    <dbReference type="NCBI Taxonomy" id="491923"/>
    <lineage>
        <taxon>Bacteria</taxon>
        <taxon>Pseudomonadati</taxon>
        <taxon>Pseudomonadota</taxon>
        <taxon>Alphaproteobacteria</taxon>
        <taxon>Parvularculales</taxon>
        <taxon>Parvularculaceae</taxon>
        <taxon>Parvularcula</taxon>
    </lineage>
</organism>
<dbReference type="EMBL" id="JBHRVA010000002">
    <property type="protein sequence ID" value="MFC3301801.1"/>
    <property type="molecule type" value="Genomic_DNA"/>
</dbReference>
<feature type="domain" description="2'-deoxycytidine 5'-triphosphate deaminase C-terminal" evidence="2">
    <location>
        <begin position="181"/>
        <end position="347"/>
    </location>
</feature>
<dbReference type="SUPFAM" id="SSF51283">
    <property type="entry name" value="dUTPase-like"/>
    <property type="match status" value="2"/>
</dbReference>
<dbReference type="Pfam" id="PF06559">
    <property type="entry name" value="DCD_N"/>
    <property type="match status" value="1"/>
</dbReference>
<sequence>MAGGSGVLSGEALRCLIEAGAIKARPGPRQLQPASLDLTLGATARRVRAAFLPSDRASLEERLEALTLHTLDLSGGAVLERGCVYVVELNERLALPQSLTATANPKSSTGRIDVFVRLLTESHEGYERVPAGYEGKLYLEICPRTFPIVVREGSSLNQLRVREGVTTLPDEELRDVLGPDAHVADGLNLSVDLSAELGEIAGWRARRHAGLIDVDEVGALDPDDYFEPIAPPRDGYITLDPDEFYILASREEVVIPPGLAAEMVAIDEELGAFRAHYAGFFDPGFGVEAPSRAVLEVRGFDVPMILEHGQRVARLGYERLREVPKMLYGGAQSSNYQGQGLRLSKHFRRA</sequence>
<protein>
    <submittedName>
        <fullName evidence="3">2'-deoxycytidine 5'-triphosphate deaminase</fullName>
        <ecNumber evidence="3">3.5.4.13</ecNumber>
    </submittedName>
</protein>
<evidence type="ECO:0000259" key="2">
    <source>
        <dbReference type="Pfam" id="PF22569"/>
    </source>
</evidence>
<dbReference type="Pfam" id="PF22569">
    <property type="entry name" value="DCD_C"/>
    <property type="match status" value="1"/>
</dbReference>
<dbReference type="NCBIfam" id="NF005734">
    <property type="entry name" value="PRK07559.1"/>
    <property type="match status" value="1"/>
</dbReference>
<keyword evidence="4" id="KW-1185">Reference proteome</keyword>
<evidence type="ECO:0000259" key="1">
    <source>
        <dbReference type="Pfam" id="PF06559"/>
    </source>
</evidence>
<dbReference type="InterPro" id="IPR010550">
    <property type="entry name" value="DCD_N"/>
</dbReference>
<comment type="caution">
    <text evidence="3">The sequence shown here is derived from an EMBL/GenBank/DDBJ whole genome shotgun (WGS) entry which is preliminary data.</text>
</comment>
<accession>A0ABV7M8U2</accession>
<evidence type="ECO:0000313" key="3">
    <source>
        <dbReference type="EMBL" id="MFC3301801.1"/>
    </source>
</evidence>
<evidence type="ECO:0000313" key="4">
    <source>
        <dbReference type="Proteomes" id="UP001595607"/>
    </source>
</evidence>
<dbReference type="InterPro" id="IPR036157">
    <property type="entry name" value="dUTPase-like_sf"/>
</dbReference>
<dbReference type="PANTHER" id="PTHR42680">
    <property type="entry name" value="DCTP DEAMINASE"/>
    <property type="match status" value="1"/>
</dbReference>